<accession>A0A6A6BV49</accession>
<feature type="region of interest" description="Disordered" evidence="1">
    <location>
        <begin position="312"/>
        <end position="337"/>
    </location>
</feature>
<dbReference type="AlphaFoldDB" id="A0A6A6BV49"/>
<dbReference type="OrthoDB" id="5402392at2759"/>
<dbReference type="Proteomes" id="UP000799438">
    <property type="component" value="Unassembled WGS sequence"/>
</dbReference>
<organism evidence="2 3">
    <name type="scientific">Aplosporella prunicola CBS 121167</name>
    <dbReference type="NCBI Taxonomy" id="1176127"/>
    <lineage>
        <taxon>Eukaryota</taxon>
        <taxon>Fungi</taxon>
        <taxon>Dikarya</taxon>
        <taxon>Ascomycota</taxon>
        <taxon>Pezizomycotina</taxon>
        <taxon>Dothideomycetes</taxon>
        <taxon>Dothideomycetes incertae sedis</taxon>
        <taxon>Botryosphaeriales</taxon>
        <taxon>Aplosporellaceae</taxon>
        <taxon>Aplosporella</taxon>
    </lineage>
</organism>
<evidence type="ECO:0000313" key="3">
    <source>
        <dbReference type="Proteomes" id="UP000799438"/>
    </source>
</evidence>
<dbReference type="RefSeq" id="XP_033402260.1">
    <property type="nucleotide sequence ID" value="XM_033545248.1"/>
</dbReference>
<proteinExistence type="predicted"/>
<reference evidence="2" key="1">
    <citation type="journal article" date="2020" name="Stud. Mycol.">
        <title>101 Dothideomycetes genomes: a test case for predicting lifestyles and emergence of pathogens.</title>
        <authorList>
            <person name="Haridas S."/>
            <person name="Albert R."/>
            <person name="Binder M."/>
            <person name="Bloem J."/>
            <person name="Labutti K."/>
            <person name="Salamov A."/>
            <person name="Andreopoulos B."/>
            <person name="Baker S."/>
            <person name="Barry K."/>
            <person name="Bills G."/>
            <person name="Bluhm B."/>
            <person name="Cannon C."/>
            <person name="Castanera R."/>
            <person name="Culley D."/>
            <person name="Daum C."/>
            <person name="Ezra D."/>
            <person name="Gonzalez J."/>
            <person name="Henrissat B."/>
            <person name="Kuo A."/>
            <person name="Liang C."/>
            <person name="Lipzen A."/>
            <person name="Lutzoni F."/>
            <person name="Magnuson J."/>
            <person name="Mondo S."/>
            <person name="Nolan M."/>
            <person name="Ohm R."/>
            <person name="Pangilinan J."/>
            <person name="Park H.-J."/>
            <person name="Ramirez L."/>
            <person name="Alfaro M."/>
            <person name="Sun H."/>
            <person name="Tritt A."/>
            <person name="Yoshinaga Y."/>
            <person name="Zwiers L.-H."/>
            <person name="Turgeon B."/>
            <person name="Goodwin S."/>
            <person name="Spatafora J."/>
            <person name="Crous P."/>
            <person name="Grigoriev I."/>
        </authorList>
    </citation>
    <scope>NUCLEOTIDE SEQUENCE</scope>
    <source>
        <strain evidence="2">CBS 121167</strain>
    </source>
</reference>
<dbReference type="GeneID" id="54302748"/>
<evidence type="ECO:0000256" key="1">
    <source>
        <dbReference type="SAM" id="MobiDB-lite"/>
    </source>
</evidence>
<sequence>MSSSASCPLPHVEEALRPYIHDRQETLRIRQTLADFFQSQFPTTEQQPLNRLNLAFPPSEPNGEEPPLELTGLRKKYLEAVKAQAAAKERRDALNAELNQLQRSDIDRKSEFTRDLSSPDDGISSHIALLHQRRRHRKLQILQSALDQIADTEPNPTRRDLQQWLKDRLGDAPLPPPESGSDEGIEAGINDQVLRLKKELLQTKHGLDEAKKQQVSRQEQLPSVSEASLEAQVFALRCARDELINWIEGELAKLAEQEGADEKALHHDLHRGSVSDSSYQEQVATLYDRYVSTRASLVVVVEAVAAANKDANAMSERGSDAPGPVKEPESSETNTLPPSEVLAYAPSLLQAVKDERALLQQTSYLRHELAKAQEENRNTLQRLANESHLVPPAADSALFWAQAAKEASKGTEESVVEQLKAGETSIAGAKAILAELEARKKAFNELDMGI</sequence>
<dbReference type="EMBL" id="ML995475">
    <property type="protein sequence ID" value="KAF2146551.1"/>
    <property type="molecule type" value="Genomic_DNA"/>
</dbReference>
<keyword evidence="3" id="KW-1185">Reference proteome</keyword>
<protein>
    <submittedName>
        <fullName evidence="2">Uncharacterized protein</fullName>
    </submittedName>
</protein>
<evidence type="ECO:0000313" key="2">
    <source>
        <dbReference type="EMBL" id="KAF2146551.1"/>
    </source>
</evidence>
<gene>
    <name evidence="2" type="ORF">K452DRAFT_336717</name>
</gene>
<name>A0A6A6BV49_9PEZI</name>